<dbReference type="SUPFAM" id="SSF52540">
    <property type="entry name" value="P-loop containing nucleoside triphosphate hydrolases"/>
    <property type="match status" value="2"/>
</dbReference>
<keyword evidence="2" id="KW-0547">Nucleotide-binding</keyword>
<dbReference type="GO" id="GO:0004386">
    <property type="term" value="F:helicase activity"/>
    <property type="evidence" value="ECO:0007669"/>
    <property type="project" value="UniProtKB-KW"/>
</dbReference>
<sequence length="763" mass="87051">MILTKLALAQIKLHENKTMATTLTKPTVITLEPREYQQQAIDYARETYTNGAKIVSLVAPCGAGKTVIFAQIAWLARARGNTSMVIVPYQSLLDQFVTTLIYKGFIGTKQMYEMVLAQDPERKNPFTSQVEQVYNRLLKQSKSAGRLWQSEIGFQAGSKPVCKDFSKVKVIVAMGQTIESRGVPDVPISVICIDESHQGYFRRELHQQLDKYKYFKKSKELLLTATPWRGDGAEYPEGVTHHQVTTTHEMIQTGFNSPYRYFPMATMERKQAIRGDFTEAEELAVLEKVASPESSWEMLANPSDHLHNGGDLESVFNQQTIFFFGRQAIARKYMAYFGEKLKELGIDKELILVCDSTKSSDRVAAFQKFREKKALLFTVTCLAIGFDEPSVENIVLLRTFGQSGFALFTQILGRGLRMSKSTGKTECRMFDMCANPYFPLPDEVFDWTIPEDEKLSQVPIPKKGKTCKYCGTVCGRGMKQCYKCGEELPKPEDKTEEEEFNELQALVDAYSKDSVGEFYIDDRVLKQLNLTLLAITQEANALPLDDREMQKGLYKSLELLRKAVNGFIFRNDERLPNERLQTQTFELVQYSDALFSDKPELYEKVQKFQELSIAFLKEGDNRKKVADKFLEDLKKQLGTSNVVKFVERLSTAGQSPEAVYRIYLKLAILMYGYSPGWSYFQFKKLYPDVEPSHAWKKHAIFGESPTYGNYLFYHAYLRSKYGHDGNASNKKVYGALSAEFGMFTIEFNERYQAETKKPEPLAA</sequence>
<dbReference type="GO" id="GO:0005524">
    <property type="term" value="F:ATP binding"/>
    <property type="evidence" value="ECO:0007669"/>
    <property type="project" value="InterPro"/>
</dbReference>
<keyword evidence="2" id="KW-0378">Hydrolase</keyword>
<keyword evidence="2" id="KW-0067">ATP-binding</keyword>
<gene>
    <name evidence="2" type="ORF">2AV2_133</name>
</gene>
<dbReference type="InterPro" id="IPR014001">
    <property type="entry name" value="Helicase_ATP-bd"/>
</dbReference>
<dbReference type="PANTHER" id="PTHR47396">
    <property type="entry name" value="TYPE I RESTRICTION ENZYME ECOKI R PROTEIN"/>
    <property type="match status" value="1"/>
</dbReference>
<dbReference type="Pfam" id="PF04851">
    <property type="entry name" value="ResIII"/>
    <property type="match status" value="1"/>
</dbReference>
<keyword evidence="2" id="KW-0347">Helicase</keyword>
<evidence type="ECO:0000313" key="2">
    <source>
        <dbReference type="EMBL" id="ALY07585.1"/>
    </source>
</evidence>
<evidence type="ECO:0000313" key="3">
    <source>
        <dbReference type="Proteomes" id="UP000225722"/>
    </source>
</evidence>
<dbReference type="InterPro" id="IPR050742">
    <property type="entry name" value="Helicase_Restrict-Modif_Enz"/>
</dbReference>
<protein>
    <submittedName>
        <fullName evidence="2">Helicase</fullName>
    </submittedName>
</protein>
<dbReference type="GO" id="GO:0003677">
    <property type="term" value="F:DNA binding"/>
    <property type="evidence" value="ECO:0007669"/>
    <property type="project" value="InterPro"/>
</dbReference>
<evidence type="ECO:0000259" key="1">
    <source>
        <dbReference type="SMART" id="SM00487"/>
    </source>
</evidence>
<dbReference type="EMBL" id="KU230356">
    <property type="protein sequence ID" value="ALY07585.1"/>
    <property type="molecule type" value="Genomic_DNA"/>
</dbReference>
<dbReference type="InterPro" id="IPR027417">
    <property type="entry name" value="P-loop_NTPase"/>
</dbReference>
<dbReference type="InterPro" id="IPR006935">
    <property type="entry name" value="Helicase/UvrB_N"/>
</dbReference>
<dbReference type="SMART" id="SM00487">
    <property type="entry name" value="DEXDc"/>
    <property type="match status" value="1"/>
</dbReference>
<reference evidence="3" key="1">
    <citation type="submission" date="2015-12" db="EMBL/GenBank/DDBJ databases">
        <authorList>
            <person name="Sencilo A."/>
            <person name="Bamford D.H."/>
            <person name="Roine E."/>
        </authorList>
    </citation>
    <scope>NUCLEOTIDE SEQUENCE [LARGE SCALE GENOMIC DNA]</scope>
</reference>
<organism evidence="2 3">
    <name type="scientific">Nodularia phage vB_NpeS-2AV2</name>
    <dbReference type="NCBI Taxonomy" id="1777122"/>
    <lineage>
        <taxon>Viruses</taxon>
        <taxon>Duplodnaviria</taxon>
        <taxon>Heunggongvirae</taxon>
        <taxon>Uroviricota</taxon>
        <taxon>Caudoviricetes</taxon>
        <taxon>Ravarandavirus</taxon>
        <taxon>Ravarandavirus rv2AV2</taxon>
    </lineage>
</organism>
<dbReference type="Gene3D" id="3.40.50.300">
    <property type="entry name" value="P-loop containing nucleotide triphosphate hydrolases"/>
    <property type="match status" value="2"/>
</dbReference>
<name>A0A1L2BX28_9CAUD</name>
<feature type="domain" description="Helicase ATP-binding" evidence="1">
    <location>
        <begin position="29"/>
        <end position="262"/>
    </location>
</feature>
<dbReference type="Proteomes" id="UP000225722">
    <property type="component" value="Segment"/>
</dbReference>
<dbReference type="PANTHER" id="PTHR47396:SF1">
    <property type="entry name" value="ATP-DEPENDENT HELICASE IRC3-RELATED"/>
    <property type="match status" value="1"/>
</dbReference>
<dbReference type="GO" id="GO:0016787">
    <property type="term" value="F:hydrolase activity"/>
    <property type="evidence" value="ECO:0007669"/>
    <property type="project" value="InterPro"/>
</dbReference>
<proteinExistence type="predicted"/>
<keyword evidence="3" id="KW-1185">Reference proteome</keyword>
<accession>A0A1L2BX28</accession>